<dbReference type="AlphaFoldDB" id="A0A6N6JF15"/>
<sequence>MYSARIVNSLADTKADITAQSIAERLPATESTLTGMGGVLTNRTGDFDLAGRDAWIFISIKNRGFNRPYIDRFIDMCEASGINGHICPVDDPYRYNSMAELKCDELPEEELAKIERLSSDIGRMVQKAINGKRTKRVDIVKWRDLERETPPIYRAELTRAFKDRTRIRDFLYDHVSSVKPVETERDFERYAEFFLCEVPVLMHTYYAHGATLDIYPGPQPKFFWQIELGQFEAELPEMTAMTRGERPMLYLDTHNRGRAGK</sequence>
<name>A0A6N6JF15_9RHOB</name>
<organism evidence="1 2">
    <name type="scientific">Litoreibacter roseus</name>
    <dbReference type="NCBI Taxonomy" id="2601869"/>
    <lineage>
        <taxon>Bacteria</taxon>
        <taxon>Pseudomonadati</taxon>
        <taxon>Pseudomonadota</taxon>
        <taxon>Alphaproteobacteria</taxon>
        <taxon>Rhodobacterales</taxon>
        <taxon>Roseobacteraceae</taxon>
        <taxon>Litoreibacter</taxon>
    </lineage>
</organism>
<dbReference type="GO" id="GO:0016755">
    <property type="term" value="F:aminoacyltransferase activity"/>
    <property type="evidence" value="ECO:0007669"/>
    <property type="project" value="InterPro"/>
</dbReference>
<dbReference type="RefSeq" id="WP_159806479.1">
    <property type="nucleotide sequence ID" value="NZ_BLJE01000002.1"/>
</dbReference>
<evidence type="ECO:0000313" key="2">
    <source>
        <dbReference type="Proteomes" id="UP000436822"/>
    </source>
</evidence>
<dbReference type="InterPro" id="IPR038622">
    <property type="entry name" value="CDPS_sf"/>
</dbReference>
<dbReference type="OrthoDB" id="9819970at2"/>
<comment type="caution">
    <text evidence="1">The sequence shown here is derived from an EMBL/GenBank/DDBJ whole genome shotgun (WGS) entry which is preliminary data.</text>
</comment>
<keyword evidence="2" id="KW-1185">Reference proteome</keyword>
<protein>
    <recommendedName>
        <fullName evidence="3">Cyclodipeptide synthase</fullName>
    </recommendedName>
</protein>
<evidence type="ECO:0000313" key="1">
    <source>
        <dbReference type="EMBL" id="GFE64941.1"/>
    </source>
</evidence>
<reference evidence="1 2" key="1">
    <citation type="submission" date="2019-12" db="EMBL/GenBank/DDBJ databases">
        <title>Litoreibacter badius sp. nov., a novel bacteriochlorophyll a-containing bacterium in the genus Litoreibacter.</title>
        <authorList>
            <person name="Kanamuro M."/>
            <person name="Takabe Y."/>
            <person name="Mori K."/>
            <person name="Takaichi S."/>
            <person name="Hanada S."/>
        </authorList>
    </citation>
    <scope>NUCLEOTIDE SEQUENCE [LARGE SCALE GENOMIC DNA]</scope>
    <source>
        <strain evidence="1 2">K6</strain>
    </source>
</reference>
<proteinExistence type="predicted"/>
<dbReference type="Gene3D" id="3.40.50.11710">
    <property type="entry name" value="Cyclodipeptide synthase"/>
    <property type="match status" value="1"/>
</dbReference>
<evidence type="ECO:0008006" key="3">
    <source>
        <dbReference type="Google" id="ProtNLM"/>
    </source>
</evidence>
<dbReference type="EMBL" id="BLJE01000002">
    <property type="protein sequence ID" value="GFE64941.1"/>
    <property type="molecule type" value="Genomic_DNA"/>
</dbReference>
<accession>A0A6N6JF15</accession>
<gene>
    <name evidence="1" type="ORF">KIN_20150</name>
</gene>
<dbReference type="Proteomes" id="UP000436822">
    <property type="component" value="Unassembled WGS sequence"/>
</dbReference>